<sequence length="157" mass="17530">MASAWWRCRECSRGILRARTFAKQHLLFSQEDVACPTSVRGSSAATFVGLCRSSPNPLWARRGEMPSCGVAYWHGLRAAWLRTTESEVAKLPDSFDDAGPLQLSRGRTTPVRDLSEGEMEELEDCLDAVQRPFPRLRRSTPLMQAVQCAEGLWDSDG</sequence>
<gene>
    <name evidence="1" type="ORF">PCOR1329_LOCUS72061</name>
</gene>
<dbReference type="Proteomes" id="UP001189429">
    <property type="component" value="Unassembled WGS sequence"/>
</dbReference>
<dbReference type="EMBL" id="CAUYUJ010019607">
    <property type="protein sequence ID" value="CAK0892382.1"/>
    <property type="molecule type" value="Genomic_DNA"/>
</dbReference>
<reference evidence="1" key="1">
    <citation type="submission" date="2023-10" db="EMBL/GenBank/DDBJ databases">
        <authorList>
            <person name="Chen Y."/>
            <person name="Shah S."/>
            <person name="Dougan E. K."/>
            <person name="Thang M."/>
            <person name="Chan C."/>
        </authorList>
    </citation>
    <scope>NUCLEOTIDE SEQUENCE [LARGE SCALE GENOMIC DNA]</scope>
</reference>
<name>A0ABN9WZI6_9DINO</name>
<evidence type="ECO:0000313" key="2">
    <source>
        <dbReference type="Proteomes" id="UP001189429"/>
    </source>
</evidence>
<comment type="caution">
    <text evidence="1">The sequence shown here is derived from an EMBL/GenBank/DDBJ whole genome shotgun (WGS) entry which is preliminary data.</text>
</comment>
<keyword evidence="2" id="KW-1185">Reference proteome</keyword>
<organism evidence="1 2">
    <name type="scientific">Prorocentrum cordatum</name>
    <dbReference type="NCBI Taxonomy" id="2364126"/>
    <lineage>
        <taxon>Eukaryota</taxon>
        <taxon>Sar</taxon>
        <taxon>Alveolata</taxon>
        <taxon>Dinophyceae</taxon>
        <taxon>Prorocentrales</taxon>
        <taxon>Prorocentraceae</taxon>
        <taxon>Prorocentrum</taxon>
    </lineage>
</organism>
<accession>A0ABN9WZI6</accession>
<evidence type="ECO:0000313" key="1">
    <source>
        <dbReference type="EMBL" id="CAK0892382.1"/>
    </source>
</evidence>
<protein>
    <submittedName>
        <fullName evidence="1">Uncharacterized protein</fullName>
    </submittedName>
</protein>
<proteinExistence type="predicted"/>